<dbReference type="AlphaFoldDB" id="A0A854BZE0"/>
<evidence type="ECO:0000259" key="2">
    <source>
        <dbReference type="Pfam" id="PF00326"/>
    </source>
</evidence>
<dbReference type="Proteomes" id="UP000186685">
    <property type="component" value="Unassembled WGS sequence"/>
</dbReference>
<feature type="domain" description="Dipeptidylpeptidase IV N-terminal" evidence="3">
    <location>
        <begin position="125"/>
        <end position="459"/>
    </location>
</feature>
<dbReference type="Gene3D" id="2.140.10.30">
    <property type="entry name" value="Dipeptidylpeptidase IV, N-terminal domain"/>
    <property type="match status" value="1"/>
</dbReference>
<dbReference type="InterPro" id="IPR050278">
    <property type="entry name" value="Serine_Prot_S9B/DPPIV"/>
</dbReference>
<dbReference type="Gene3D" id="3.40.50.1820">
    <property type="entry name" value="alpha/beta hydrolase"/>
    <property type="match status" value="1"/>
</dbReference>
<dbReference type="EMBL" id="MNQR01000025">
    <property type="protein sequence ID" value="OKZ09022.1"/>
    <property type="molecule type" value="Genomic_DNA"/>
</dbReference>
<feature type="chain" id="PRO_5032899052" evidence="1">
    <location>
        <begin position="26"/>
        <end position="754"/>
    </location>
</feature>
<dbReference type="Pfam" id="PF00326">
    <property type="entry name" value="Peptidase_S9"/>
    <property type="match status" value="1"/>
</dbReference>
<feature type="signal peptide" evidence="1">
    <location>
        <begin position="1"/>
        <end position="25"/>
    </location>
</feature>
<dbReference type="PANTHER" id="PTHR11731">
    <property type="entry name" value="PROTEASE FAMILY S9B,C DIPEPTIDYL-PEPTIDASE IV-RELATED"/>
    <property type="match status" value="1"/>
</dbReference>
<accession>A0A854BZE0</accession>
<dbReference type="SUPFAM" id="SSF53474">
    <property type="entry name" value="alpha/beta-Hydrolases"/>
    <property type="match status" value="1"/>
</dbReference>
<dbReference type="InterPro" id="IPR002469">
    <property type="entry name" value="Peptidase_S9B_N"/>
</dbReference>
<sequence length="754" mass="86504">MENNMFKSGVLLFALGSMSCISLWAQGTVEDYNRAYALREKYNAKHVLYAGVVPHWVDQTSAFWYVRQTEKGKEYVKVDAASKKRTALFDQQKMAAALTEKAGRAINAYNLPLQNCQLNISLDTLRFQLDGKFWAYSIKNNRLLDEGAIPLRGKERHWMEVDDEKEGRPVTSPDGKWTAFIKNDNVYVREVATGKEKQLSQDGTLSNYYSSYIQWSPDSKSVVSCRIRPVEKRYVYYVESSPADQAQPKLHKQEYAKPGDELRFKVPCIFEVESGRRLIPSTKLFCHQYELSGPMWNADSKAITFEYNERGHKVYRVLEMSAVDGSVRTLIEEKEEKYVNYPRIYRNYLSDGKRIIWSSERDNYNHLYLYDRATGKPLNQITKGEWYVRGVQHVDEANEVIYFSANGMKKGEDPYLIHYYKINFDGSNLVELTPEEGMHQCWYSSDYKYLVDVYSKVDQAPIAVLRDAKNGKIRMQLDKADISALLANGWKAPEVFSAKGRDGKTDMWGVIYRPSNFDPSKKYPVIEYIYSGPGDQYVPKTFSSYNWWMTSLAELGFIVVQVDGMTTSFRSKEFEEVCYKNLKDAGLPDHIAWIKAAAQKYPYMDIDRVGIFGCSAGGQESTGAVLFHPEFYKAAYSACGCHDNRMDKIWWNELWMGYPVDESYSACSNVDNAHLLSRPLMLVVGELDDNVDPASTMQVANALIKANKDFELVVIPGAHHTMGEDFGEHKRYDFFVRHLMGITPPSWDKVKTGK</sequence>
<dbReference type="GO" id="GO:0008236">
    <property type="term" value="F:serine-type peptidase activity"/>
    <property type="evidence" value="ECO:0007669"/>
    <property type="project" value="InterPro"/>
</dbReference>
<proteinExistence type="predicted"/>
<name>A0A854BZE0_9BACT</name>
<dbReference type="PANTHER" id="PTHR11731:SF118">
    <property type="entry name" value="BLR1971 PROTEIN"/>
    <property type="match status" value="1"/>
</dbReference>
<evidence type="ECO:0000313" key="5">
    <source>
        <dbReference type="Proteomes" id="UP000186685"/>
    </source>
</evidence>
<evidence type="ECO:0000256" key="1">
    <source>
        <dbReference type="SAM" id="SignalP"/>
    </source>
</evidence>
<protein>
    <submittedName>
        <fullName evidence="4">S9 family peptidase</fullName>
    </submittedName>
</protein>
<evidence type="ECO:0000313" key="4">
    <source>
        <dbReference type="EMBL" id="OKZ09022.1"/>
    </source>
</evidence>
<gene>
    <name evidence="4" type="ORF">BHV76_09160</name>
</gene>
<dbReference type="InterPro" id="IPR029058">
    <property type="entry name" value="AB_hydrolase_fold"/>
</dbReference>
<dbReference type="SUPFAM" id="SSF82171">
    <property type="entry name" value="DPP6 N-terminal domain-like"/>
    <property type="match status" value="1"/>
</dbReference>
<feature type="domain" description="Peptidase S9 prolyl oligopeptidase catalytic" evidence="2">
    <location>
        <begin position="544"/>
        <end position="738"/>
    </location>
</feature>
<dbReference type="InterPro" id="IPR001375">
    <property type="entry name" value="Peptidase_S9_cat"/>
</dbReference>
<organism evidence="4 5">
    <name type="scientific">Phocaeicola plebeius</name>
    <dbReference type="NCBI Taxonomy" id="310297"/>
    <lineage>
        <taxon>Bacteria</taxon>
        <taxon>Pseudomonadati</taxon>
        <taxon>Bacteroidota</taxon>
        <taxon>Bacteroidia</taxon>
        <taxon>Bacteroidales</taxon>
        <taxon>Bacteroidaceae</taxon>
        <taxon>Phocaeicola</taxon>
    </lineage>
</organism>
<dbReference type="GO" id="GO:0006508">
    <property type="term" value="P:proteolysis"/>
    <property type="evidence" value="ECO:0007669"/>
    <property type="project" value="InterPro"/>
</dbReference>
<evidence type="ECO:0000259" key="3">
    <source>
        <dbReference type="Pfam" id="PF00930"/>
    </source>
</evidence>
<comment type="caution">
    <text evidence="4">The sequence shown here is derived from an EMBL/GenBank/DDBJ whole genome shotgun (WGS) entry which is preliminary data.</text>
</comment>
<reference evidence="4 5" key="1">
    <citation type="journal article" date="2016" name="Nat. Biotechnol.">
        <title>Measurement of bacterial replication rates in microbial communities.</title>
        <authorList>
            <person name="Brown C.T."/>
            <person name="Olm M.R."/>
            <person name="Thomas B.C."/>
            <person name="Banfield J.F."/>
        </authorList>
    </citation>
    <scope>NUCLEOTIDE SEQUENCE [LARGE SCALE GENOMIC DNA]</scope>
    <source>
        <strain evidence="4">45_130</strain>
    </source>
</reference>
<keyword evidence="1" id="KW-0732">Signal</keyword>
<dbReference type="PROSITE" id="PS51257">
    <property type="entry name" value="PROKAR_LIPOPROTEIN"/>
    <property type="match status" value="1"/>
</dbReference>
<dbReference type="Pfam" id="PF00930">
    <property type="entry name" value="DPPIV_N"/>
    <property type="match status" value="1"/>
</dbReference>